<evidence type="ECO:0000256" key="1">
    <source>
        <dbReference type="ARBA" id="ARBA00023002"/>
    </source>
</evidence>
<dbReference type="SUPFAM" id="SSF47203">
    <property type="entry name" value="Acyl-CoA dehydrogenase C-terminal domain-like"/>
    <property type="match status" value="1"/>
</dbReference>
<accession>A0A3R8QE35</accession>
<dbReference type="OrthoDB" id="3402961at2"/>
<dbReference type="Gene3D" id="2.40.110.10">
    <property type="entry name" value="Butyryl-CoA Dehydrogenase, subunit A, domain 2"/>
    <property type="match status" value="1"/>
</dbReference>
<dbReference type="Pfam" id="PF08028">
    <property type="entry name" value="Acyl-CoA_dh_2"/>
    <property type="match status" value="1"/>
</dbReference>
<name>A0A3R8QE35_9PSEU</name>
<feature type="domain" description="Acyl-CoA dehydrogenase C-terminal" evidence="3">
    <location>
        <begin position="233"/>
        <end position="361"/>
    </location>
</feature>
<sequence length="390" mass="41873">MGGLHVSGEFDALIERIRAIGPVLEDNADHSEELGRLNDETADALTSTGVLRMGVPADLGGYELSPIQAMRAIAEVSYHDASAGWVVMALQLATGTTPAYLGHDVVDDLYPDVRSGHHAVIAGQGTKPGAAVRVEGGHRISGDWQFASGVSMATHIHTAAFCADEGRGLVFTLPIEQVVLEDNWDVMGLRATGSNDYSIRDVFVPASYTYEATCLEPRIGGALYRLGLANMGICHTGWALGVGRRMLDEMRALAARKTGAPGAGVDTQQFHAEYARAEAQHRAARAFSFETWRDCEDTLDSGSPLSTEQETLTRLVLNHTTSSVHEVGQTVYRWAGTAALRRGVLQRFFRDLHGGTQHVTSSPGVLQSCGKLLSGLSSGRWAFLSLVEQG</sequence>
<keyword evidence="1" id="KW-0560">Oxidoreductase</keyword>
<evidence type="ECO:0000259" key="2">
    <source>
        <dbReference type="Pfam" id="PF02771"/>
    </source>
</evidence>
<gene>
    <name evidence="4" type="ORF">EIL87_05050</name>
</gene>
<dbReference type="PANTHER" id="PTHR43884">
    <property type="entry name" value="ACYL-COA DEHYDROGENASE"/>
    <property type="match status" value="1"/>
</dbReference>
<dbReference type="AlphaFoldDB" id="A0A3R8QE35"/>
<dbReference type="PIRSF" id="PIRSF016578">
    <property type="entry name" value="HsaA"/>
    <property type="match status" value="1"/>
</dbReference>
<dbReference type="Pfam" id="PF02771">
    <property type="entry name" value="Acyl-CoA_dh_N"/>
    <property type="match status" value="1"/>
</dbReference>
<dbReference type="InterPro" id="IPR046373">
    <property type="entry name" value="Acyl-CoA_Oxase/DH_mid-dom_sf"/>
</dbReference>
<reference evidence="4 5" key="1">
    <citation type="submission" date="2018-11" db="EMBL/GenBank/DDBJ databases">
        <title>Saccharopolyspora rhizosphaerae sp. nov., an actinomycete isolated from rhizosphere soil in Thailand.</title>
        <authorList>
            <person name="Intra B."/>
            <person name="Euanorasetr J."/>
            <person name="Take A."/>
            <person name="Inahashi Y."/>
            <person name="Mori M."/>
            <person name="Panbangred W."/>
            <person name="Matsumoto A."/>
        </authorList>
    </citation>
    <scope>NUCLEOTIDE SEQUENCE [LARGE SCALE GENOMIC DNA]</scope>
    <source>
        <strain evidence="4 5">H219</strain>
    </source>
</reference>
<dbReference type="Gene3D" id="1.10.540.10">
    <property type="entry name" value="Acyl-CoA dehydrogenase/oxidase, N-terminal domain"/>
    <property type="match status" value="1"/>
</dbReference>
<comment type="caution">
    <text evidence="4">The sequence shown here is derived from an EMBL/GenBank/DDBJ whole genome shotgun (WGS) entry which is preliminary data.</text>
</comment>
<dbReference type="InterPro" id="IPR013786">
    <property type="entry name" value="AcylCoA_DH/ox_N"/>
</dbReference>
<organism evidence="4 5">
    <name type="scientific">Saccharopolyspora rhizosphaerae</name>
    <dbReference type="NCBI Taxonomy" id="2492662"/>
    <lineage>
        <taxon>Bacteria</taxon>
        <taxon>Bacillati</taxon>
        <taxon>Actinomycetota</taxon>
        <taxon>Actinomycetes</taxon>
        <taxon>Pseudonocardiales</taxon>
        <taxon>Pseudonocardiaceae</taxon>
        <taxon>Saccharopolyspora</taxon>
    </lineage>
</organism>
<protein>
    <submittedName>
        <fullName evidence="4">Acyl-CoA dehydrogenase</fullName>
    </submittedName>
</protein>
<dbReference type="PANTHER" id="PTHR43884:SF12">
    <property type="entry name" value="ISOVALERYL-COA DEHYDROGENASE, MITOCHONDRIAL-RELATED"/>
    <property type="match status" value="1"/>
</dbReference>
<dbReference type="InterPro" id="IPR013107">
    <property type="entry name" value="Acyl-CoA_DH_C"/>
</dbReference>
<dbReference type="RefSeq" id="WP_125088989.1">
    <property type="nucleotide sequence ID" value="NZ_RSAA01000005.1"/>
</dbReference>
<dbReference type="GO" id="GO:0003995">
    <property type="term" value="F:acyl-CoA dehydrogenase activity"/>
    <property type="evidence" value="ECO:0007669"/>
    <property type="project" value="TreeGrafter"/>
</dbReference>
<dbReference type="InterPro" id="IPR037069">
    <property type="entry name" value="AcylCoA_DH/ox_N_sf"/>
</dbReference>
<dbReference type="InterPro" id="IPR009100">
    <property type="entry name" value="AcylCoA_DH/oxidase_NM_dom_sf"/>
</dbReference>
<dbReference type="InterPro" id="IPR036250">
    <property type="entry name" value="AcylCo_DH-like_C"/>
</dbReference>
<proteinExistence type="predicted"/>
<keyword evidence="5" id="KW-1185">Reference proteome</keyword>
<dbReference type="EMBL" id="RSAA01000005">
    <property type="protein sequence ID" value="RRO18881.1"/>
    <property type="molecule type" value="Genomic_DNA"/>
</dbReference>
<dbReference type="GO" id="GO:0050660">
    <property type="term" value="F:flavin adenine dinucleotide binding"/>
    <property type="evidence" value="ECO:0007669"/>
    <property type="project" value="InterPro"/>
</dbReference>
<evidence type="ECO:0000313" key="4">
    <source>
        <dbReference type="EMBL" id="RRO18881.1"/>
    </source>
</evidence>
<evidence type="ECO:0000313" key="5">
    <source>
        <dbReference type="Proteomes" id="UP000274515"/>
    </source>
</evidence>
<evidence type="ECO:0000259" key="3">
    <source>
        <dbReference type="Pfam" id="PF08028"/>
    </source>
</evidence>
<dbReference type="SUPFAM" id="SSF56645">
    <property type="entry name" value="Acyl-CoA dehydrogenase NM domain-like"/>
    <property type="match status" value="1"/>
</dbReference>
<dbReference type="Gene3D" id="1.20.140.10">
    <property type="entry name" value="Butyryl-CoA Dehydrogenase, subunit A, domain 3"/>
    <property type="match status" value="1"/>
</dbReference>
<feature type="domain" description="Acyl-CoA dehydrogenase/oxidase N-terminal" evidence="2">
    <location>
        <begin position="25"/>
        <end position="94"/>
    </location>
</feature>
<dbReference type="Proteomes" id="UP000274515">
    <property type="component" value="Unassembled WGS sequence"/>
</dbReference>